<dbReference type="PANTHER" id="PTHR33018:SF31">
    <property type="entry name" value="TRANSPOSASE, PTTA_EN_SPM, PLANT"/>
    <property type="match status" value="1"/>
</dbReference>
<dbReference type="RefSeq" id="XP_010494869.1">
    <property type="nucleotide sequence ID" value="XM_010496567.2"/>
</dbReference>
<organism evidence="3 4">
    <name type="scientific">Camelina sativa</name>
    <name type="common">False flax</name>
    <name type="synonym">Myagrum sativum</name>
    <dbReference type="NCBI Taxonomy" id="90675"/>
    <lineage>
        <taxon>Eukaryota</taxon>
        <taxon>Viridiplantae</taxon>
        <taxon>Streptophyta</taxon>
        <taxon>Embryophyta</taxon>
        <taxon>Tracheophyta</taxon>
        <taxon>Spermatophyta</taxon>
        <taxon>Magnoliopsida</taxon>
        <taxon>eudicotyledons</taxon>
        <taxon>Gunneridae</taxon>
        <taxon>Pentapetalae</taxon>
        <taxon>rosids</taxon>
        <taxon>malvids</taxon>
        <taxon>Brassicales</taxon>
        <taxon>Brassicaceae</taxon>
        <taxon>Camelineae</taxon>
        <taxon>Camelina</taxon>
    </lineage>
</organism>
<dbReference type="RefSeq" id="XP_010494873.1">
    <property type="nucleotide sequence ID" value="XM_010496571.2"/>
</dbReference>
<dbReference type="InterPro" id="IPR058352">
    <property type="entry name" value="DUF8039"/>
</dbReference>
<dbReference type="PANTHER" id="PTHR33018">
    <property type="entry name" value="OS10G0338966 PROTEIN-RELATED"/>
    <property type="match status" value="1"/>
</dbReference>
<evidence type="ECO:0000313" key="9">
    <source>
        <dbReference type="RefSeq" id="XP_010494873.1"/>
    </source>
</evidence>
<evidence type="ECO:0000313" key="6">
    <source>
        <dbReference type="RefSeq" id="XP_010494870.1"/>
    </source>
</evidence>
<reference evidence="4 5" key="3">
    <citation type="submission" date="2025-05" db="UniProtKB">
        <authorList>
            <consortium name="RefSeq"/>
        </authorList>
    </citation>
    <scope>IDENTIFICATION</scope>
    <source>
        <tissue evidence="4 5">Leaf</tissue>
    </source>
</reference>
<evidence type="ECO:0000256" key="1">
    <source>
        <dbReference type="SAM" id="MobiDB-lite"/>
    </source>
</evidence>
<dbReference type="InterPro" id="IPR004252">
    <property type="entry name" value="Probable_transposase_24"/>
</dbReference>
<feature type="domain" description="DUF8039" evidence="2">
    <location>
        <begin position="513"/>
        <end position="597"/>
    </location>
</feature>
<dbReference type="RefSeq" id="XP_010494870.1">
    <property type="nucleotide sequence ID" value="XM_010496568.2"/>
</dbReference>
<dbReference type="Pfam" id="PF26133">
    <property type="entry name" value="DUF8039"/>
    <property type="match status" value="1"/>
</dbReference>
<dbReference type="GeneID" id="104771944"/>
<feature type="compositionally biased region" description="Low complexity" evidence="1">
    <location>
        <begin position="493"/>
        <end position="510"/>
    </location>
</feature>
<protein>
    <submittedName>
        <fullName evidence="4 5">Uncharacterized protein LOC104771944</fullName>
    </submittedName>
</protein>
<evidence type="ECO:0000259" key="2">
    <source>
        <dbReference type="Pfam" id="PF26133"/>
    </source>
</evidence>
<dbReference type="RefSeq" id="XP_010494872.1">
    <property type="nucleotide sequence ID" value="XM_010496570.2"/>
</dbReference>
<sequence>MNQVAKKHEEKVQVEFTRLGEHVGKGSVTLSSFLGPLAREHIPYTLSDWRHLDEQTKYTLWEEIQARFDVSKDWQKDCIFKQMGSTWRASKSKLLTKVRSAKSKQHVLNLKPDNIQSVTAWTNWVKSRTSTSFKAVSEKYRTLRWNQIPHTTSRKGLVCLAHEMKKKSSDPSKVTRSQVWVAGHTHADGRPFKPEFEVVIEKIKTIDSQMDTTSSIRDDVVSQVLGKDKSGRVRGMGRGITATKLAFIEARDTHVEKLEATQAELLSQVQDLQNVVHGLAAGKRLDDSCNTESSTVNIGGPQCQLLEWYSKVEVVVGEAEFCSADPMYNIGRISLGPNAAAVTVKSVSNKETSLWRLTPTMTSLGDAVGCKVAWPFSKIILDNMDSPDGIKTASSSAPNALDDMILIFDWNSEDELIAEGSLVSTDPKELVNNITLGPNSAIVKVCKVVKKDAFLWRPSVDKSLMGDVLEENIAWPIHKIQLIQPQSGNEPAVSKNSSPKSTSVSLSNNTNTINGGKTKCILLDCSGTREKVAEGRVCSTNPSYVVHFVPLGANATKVWVEVSKVGDAPVWRPNSEIEIIADALGTIVAWPNDKIVFI</sequence>
<evidence type="ECO:0000313" key="7">
    <source>
        <dbReference type="RefSeq" id="XP_010494871.1"/>
    </source>
</evidence>
<evidence type="ECO:0000313" key="5">
    <source>
        <dbReference type="RefSeq" id="XP_010494869.1"/>
    </source>
</evidence>
<dbReference type="RefSeq" id="XP_010494867.1">
    <property type="nucleotide sequence ID" value="XM_010496565.2"/>
</dbReference>
<keyword evidence="3" id="KW-1185">Reference proteome</keyword>
<proteinExistence type="predicted"/>
<dbReference type="Pfam" id="PF03004">
    <property type="entry name" value="Transposase_24"/>
    <property type="match status" value="1"/>
</dbReference>
<gene>
    <name evidence="4 5 6 7 8 9" type="primary">LOC104771944</name>
</gene>
<evidence type="ECO:0000313" key="8">
    <source>
        <dbReference type="RefSeq" id="XP_010494872.1"/>
    </source>
</evidence>
<evidence type="ECO:0000313" key="3">
    <source>
        <dbReference type="Proteomes" id="UP000694864"/>
    </source>
</evidence>
<feature type="region of interest" description="Disordered" evidence="1">
    <location>
        <begin position="486"/>
        <end position="510"/>
    </location>
</feature>
<reference evidence="3" key="2">
    <citation type="journal article" date="2014" name="Nat. Commun.">
        <title>The emerging biofuel crop Camelina sativa retains a highly undifferentiated hexaploid genome structure.</title>
        <authorList>
            <person name="Kagale S."/>
            <person name="Koh C."/>
            <person name="Nixon J."/>
            <person name="Bollina V."/>
            <person name="Clarke W.E."/>
            <person name="Tuteja R."/>
            <person name="Spillane C."/>
            <person name="Robinson S.J."/>
            <person name="Links M.G."/>
            <person name="Clarke C."/>
            <person name="Higgins E.E."/>
            <person name="Huebert T."/>
            <person name="Sharpe A.G."/>
            <person name="Parkin I.A."/>
        </authorList>
    </citation>
    <scope>NUCLEOTIDE SEQUENCE [LARGE SCALE GENOMIC DNA]</scope>
    <source>
        <strain evidence="3">r\DH55</strain>
    </source>
</reference>
<accession>A0ABM0Y3H5</accession>
<name>A0ABM0Y3H5_CAMSA</name>
<dbReference type="RefSeq" id="XP_010494871.1">
    <property type="nucleotide sequence ID" value="XM_010496569.2"/>
</dbReference>
<evidence type="ECO:0000313" key="4">
    <source>
        <dbReference type="RefSeq" id="XP_010494867.1"/>
    </source>
</evidence>
<dbReference type="Proteomes" id="UP000694864">
    <property type="component" value="Chromosome 20"/>
</dbReference>
<reference evidence="3" key="1">
    <citation type="journal article" date="1997" name="Nucleic Acids Res.">
        <title>tRNAscan-SE: a program for improved detection of transfer RNA genes in genomic sequence.</title>
        <authorList>
            <person name="Lowe T.M."/>
            <person name="Eddy S.R."/>
        </authorList>
    </citation>
    <scope>NUCLEOTIDE SEQUENCE [LARGE SCALE GENOMIC DNA]</scope>
    <source>
        <strain evidence="3">r\DH55</strain>
    </source>
</reference>